<comment type="caution">
    <text evidence="2">The sequence shown here is derived from an EMBL/GenBank/DDBJ whole genome shotgun (WGS) entry which is preliminary data.</text>
</comment>
<feature type="compositionally biased region" description="Basic and acidic residues" evidence="1">
    <location>
        <begin position="184"/>
        <end position="198"/>
    </location>
</feature>
<accession>A0A9Q0SP86</accession>
<evidence type="ECO:0000313" key="3">
    <source>
        <dbReference type="Proteomes" id="UP001151532"/>
    </source>
</evidence>
<dbReference type="OrthoDB" id="10400320at2759"/>
<sequence>MSSETEEAQDSNGTSTMSIVLYVVRSLPSHAVKYLHSAGVCIRCIFRLFGIRDHAFFRFTLWPSVMSNILGDSKQKSPMETTAKLIFSLDFFHLTRHGRCINILFSHSPWRKRWQGTAPTPTTVEAYKQTEAQVEGGNASALLPTKPCKTEKKCEFPQARLEEWISTLLLPHQLFEEASSYESVEDHKQTEAQVEESRNAQSLPHPVFKKANNCESVEAHKQTEKKVEECTTTLLLPHQLFQKENDD</sequence>
<dbReference type="EMBL" id="JAPFFK010000019">
    <property type="protein sequence ID" value="KAJ6684677.1"/>
    <property type="molecule type" value="Genomic_DNA"/>
</dbReference>
<evidence type="ECO:0000313" key="2">
    <source>
        <dbReference type="EMBL" id="KAJ6684677.1"/>
    </source>
</evidence>
<keyword evidence="3" id="KW-1185">Reference proteome</keyword>
<name>A0A9Q0SP86_SALPP</name>
<dbReference type="AlphaFoldDB" id="A0A9Q0SP86"/>
<gene>
    <name evidence="2" type="ORF">OIU79_014900</name>
</gene>
<reference evidence="2" key="1">
    <citation type="submission" date="2022-11" db="EMBL/GenBank/DDBJ databases">
        <authorList>
            <person name="Hyden B.L."/>
            <person name="Feng K."/>
            <person name="Yates T."/>
            <person name="Jawdy S."/>
            <person name="Smart L.B."/>
            <person name="Muchero W."/>
        </authorList>
    </citation>
    <scope>NUCLEOTIDE SEQUENCE</scope>
    <source>
        <tissue evidence="2">Shoot tip</tissue>
    </source>
</reference>
<protein>
    <submittedName>
        <fullName evidence="2">Uncharacterized protein</fullName>
    </submittedName>
</protein>
<organism evidence="2 3">
    <name type="scientific">Salix purpurea</name>
    <name type="common">Purple osier willow</name>
    <dbReference type="NCBI Taxonomy" id="77065"/>
    <lineage>
        <taxon>Eukaryota</taxon>
        <taxon>Viridiplantae</taxon>
        <taxon>Streptophyta</taxon>
        <taxon>Embryophyta</taxon>
        <taxon>Tracheophyta</taxon>
        <taxon>Spermatophyta</taxon>
        <taxon>Magnoliopsida</taxon>
        <taxon>eudicotyledons</taxon>
        <taxon>Gunneridae</taxon>
        <taxon>Pentapetalae</taxon>
        <taxon>rosids</taxon>
        <taxon>fabids</taxon>
        <taxon>Malpighiales</taxon>
        <taxon>Salicaceae</taxon>
        <taxon>Saliceae</taxon>
        <taxon>Salix</taxon>
    </lineage>
</organism>
<feature type="region of interest" description="Disordered" evidence="1">
    <location>
        <begin position="180"/>
        <end position="207"/>
    </location>
</feature>
<reference evidence="2" key="2">
    <citation type="journal article" date="2023" name="Int. J. Mol. Sci.">
        <title>De Novo Assembly and Annotation of 11 Diverse Shrub Willow (Salix) Genomes Reveals Novel Gene Organization in Sex-Linked Regions.</title>
        <authorList>
            <person name="Hyden B."/>
            <person name="Feng K."/>
            <person name="Yates T.B."/>
            <person name="Jawdy S."/>
            <person name="Cereghino C."/>
            <person name="Smart L.B."/>
            <person name="Muchero W."/>
        </authorList>
    </citation>
    <scope>NUCLEOTIDE SEQUENCE</scope>
    <source>
        <tissue evidence="2">Shoot tip</tissue>
    </source>
</reference>
<proteinExistence type="predicted"/>
<dbReference type="Proteomes" id="UP001151532">
    <property type="component" value="Chromosome 2"/>
</dbReference>
<evidence type="ECO:0000256" key="1">
    <source>
        <dbReference type="SAM" id="MobiDB-lite"/>
    </source>
</evidence>